<comment type="caution">
    <text evidence="2">The sequence shown here is derived from an EMBL/GenBank/DDBJ whole genome shotgun (WGS) entry which is preliminary data.</text>
</comment>
<dbReference type="PANTHER" id="PTHR40031">
    <property type="entry name" value="HYPOTHETICAL MEMBRANE SPANNING PROTEIN"/>
    <property type="match status" value="1"/>
</dbReference>
<sequence length="415" mass="45038">MDNLTHSIIGAAVGVVVQRSLPAEPDSAAQRLRHRLLLLACVLASNFPDLDLLLSPLLQQPLGYLLHHRGFTHTALLAIPQGLLLAGLLWLLWPAARTLLRASRTARRGLGLAIGLGLALHLLMDYSNSYGLHPWYPFDARWFYGDMVFIVEPLFWVLLGVPLAMLVRRPWLRYGWLLALAGVVLAFAFKAYLLWPALAALGLLGVAGAWVQRRAGEQGRAGLLLGLALSAVFLGLQAYTSQLGRQAVTAALQQLDPKAQVLDVAMTAFPSMPLCWTYASVESNPRQGYYRLRRGVLSLSPALDCPAALVGSEARQPLSPTVSEFAHVLAPLAALQTLQEQNCMAAAWLRFARLPALVLATGSLSDYRFAATPKGNFTVLETAGAGQPPGQCPSGVPQWDYPRQDLLVPRVNGIL</sequence>
<dbReference type="InterPro" id="IPR007404">
    <property type="entry name" value="YdjM-like"/>
</dbReference>
<evidence type="ECO:0000256" key="1">
    <source>
        <dbReference type="SAM" id="Phobius"/>
    </source>
</evidence>
<dbReference type="PANTHER" id="PTHR40031:SF1">
    <property type="entry name" value="MEMBRANE-BOUND METAL-DEPENDENT HYDROLASE"/>
    <property type="match status" value="1"/>
</dbReference>
<name>A0ABW9VIN9_9BURK</name>
<keyword evidence="1" id="KW-0812">Transmembrane</keyword>
<feature type="transmembrane region" description="Helical" evidence="1">
    <location>
        <begin position="171"/>
        <end position="188"/>
    </location>
</feature>
<dbReference type="EMBL" id="WWCM01000002">
    <property type="protein sequence ID" value="MYM38745.1"/>
    <property type="molecule type" value="Genomic_DNA"/>
</dbReference>
<reference evidence="2 3" key="1">
    <citation type="submission" date="2019-12" db="EMBL/GenBank/DDBJ databases">
        <title>Novel species isolated from a subtropical stream in China.</title>
        <authorList>
            <person name="Lu H."/>
        </authorList>
    </citation>
    <scope>NUCLEOTIDE SEQUENCE [LARGE SCALE GENOMIC DNA]</scope>
    <source>
        <strain evidence="2 3">CY13W</strain>
    </source>
</reference>
<gene>
    <name evidence="2" type="ORF">GTP27_05320</name>
</gene>
<evidence type="ECO:0000313" key="2">
    <source>
        <dbReference type="EMBL" id="MYM38745.1"/>
    </source>
</evidence>
<feature type="transmembrane region" description="Helical" evidence="1">
    <location>
        <begin position="143"/>
        <end position="164"/>
    </location>
</feature>
<feature type="transmembrane region" description="Helical" evidence="1">
    <location>
        <begin position="105"/>
        <end position="123"/>
    </location>
</feature>
<dbReference type="Proteomes" id="UP000478090">
    <property type="component" value="Unassembled WGS sequence"/>
</dbReference>
<keyword evidence="2" id="KW-0378">Hydrolase</keyword>
<keyword evidence="3" id="KW-1185">Reference proteome</keyword>
<feature type="transmembrane region" description="Helical" evidence="1">
    <location>
        <begin position="36"/>
        <end position="58"/>
    </location>
</feature>
<keyword evidence="1" id="KW-1133">Transmembrane helix</keyword>
<dbReference type="GO" id="GO:0016787">
    <property type="term" value="F:hydrolase activity"/>
    <property type="evidence" value="ECO:0007669"/>
    <property type="project" value="UniProtKB-KW"/>
</dbReference>
<evidence type="ECO:0000313" key="3">
    <source>
        <dbReference type="Proteomes" id="UP000478090"/>
    </source>
</evidence>
<organism evidence="2 3">
    <name type="scientific">Duganella qianjiadongensis</name>
    <dbReference type="NCBI Taxonomy" id="2692176"/>
    <lineage>
        <taxon>Bacteria</taxon>
        <taxon>Pseudomonadati</taxon>
        <taxon>Pseudomonadota</taxon>
        <taxon>Betaproteobacteria</taxon>
        <taxon>Burkholderiales</taxon>
        <taxon>Oxalobacteraceae</taxon>
        <taxon>Telluria group</taxon>
        <taxon>Duganella</taxon>
    </lineage>
</organism>
<feature type="transmembrane region" description="Helical" evidence="1">
    <location>
        <begin position="194"/>
        <end position="211"/>
    </location>
</feature>
<dbReference type="Pfam" id="PF04307">
    <property type="entry name" value="YdjM"/>
    <property type="match status" value="1"/>
</dbReference>
<keyword evidence="1" id="KW-0472">Membrane</keyword>
<dbReference type="RefSeq" id="WP_161038112.1">
    <property type="nucleotide sequence ID" value="NZ_WWCM01000002.1"/>
</dbReference>
<proteinExistence type="predicted"/>
<protein>
    <submittedName>
        <fullName evidence="2">Metal-dependent hydrolase</fullName>
    </submittedName>
</protein>
<feature type="transmembrane region" description="Helical" evidence="1">
    <location>
        <begin position="70"/>
        <end position="93"/>
    </location>
</feature>
<dbReference type="InterPro" id="IPR053170">
    <property type="entry name" value="Transcription_regulator"/>
</dbReference>
<accession>A0ABW9VIN9</accession>
<feature type="transmembrane region" description="Helical" evidence="1">
    <location>
        <begin position="223"/>
        <end position="240"/>
    </location>
</feature>